<keyword evidence="5" id="KW-0804">Transcription</keyword>
<evidence type="ECO:0000313" key="10">
    <source>
        <dbReference type="EMBL" id="KAG8381421.1"/>
    </source>
</evidence>
<dbReference type="GO" id="GO:0000981">
    <property type="term" value="F:DNA-binding transcription factor activity, RNA polymerase II-specific"/>
    <property type="evidence" value="ECO:0007669"/>
    <property type="project" value="TreeGrafter"/>
</dbReference>
<dbReference type="EMBL" id="WHWC01000006">
    <property type="protein sequence ID" value="KAG8381421.1"/>
    <property type="molecule type" value="Genomic_DNA"/>
</dbReference>
<feature type="coiled-coil region" evidence="7">
    <location>
        <begin position="108"/>
        <end position="135"/>
    </location>
</feature>
<dbReference type="PANTHER" id="PTHR13935:SF106">
    <property type="entry name" value="ACHAETE-SCUTE COMPLEX PROTEIN T5-RELATED"/>
    <property type="match status" value="1"/>
</dbReference>
<evidence type="ECO:0000256" key="8">
    <source>
        <dbReference type="SAM" id="MobiDB-lite"/>
    </source>
</evidence>
<comment type="subunit">
    <text evidence="2">Homodimer.</text>
</comment>
<keyword evidence="4" id="KW-0238">DNA-binding</keyword>
<keyword evidence="11" id="KW-1185">Reference proteome</keyword>
<evidence type="ECO:0000256" key="7">
    <source>
        <dbReference type="SAM" id="Coils"/>
    </source>
</evidence>
<sequence>MSPLQDSDDLVFQEPSNPQRGLLVDHNLVTTDTKKRQLRRSKSGFEENKDEETNESNKLRKIMHRDVERQRRQEMASLHASLRSLLPLEYIKGKRSTSDHMHESVNYIKYMEKKIKELQNRRDKLKKLSNSVGSENGSSNSVINVPNCVTLNYCLDNTVEILISCGLKEDVGFPLSRVLIELIVAGLDVVSCISTKANGRFIYQIQSQVNDLTYIDLPALQQRLASVINFG</sequence>
<dbReference type="GO" id="GO:0000977">
    <property type="term" value="F:RNA polymerase II transcription regulatory region sequence-specific DNA binding"/>
    <property type="evidence" value="ECO:0007669"/>
    <property type="project" value="TreeGrafter"/>
</dbReference>
<evidence type="ECO:0000256" key="6">
    <source>
        <dbReference type="ARBA" id="ARBA00023242"/>
    </source>
</evidence>
<evidence type="ECO:0000256" key="1">
    <source>
        <dbReference type="ARBA" id="ARBA00004123"/>
    </source>
</evidence>
<feature type="compositionally biased region" description="Acidic residues" evidence="8">
    <location>
        <begin position="1"/>
        <end position="11"/>
    </location>
</feature>
<dbReference type="Proteomes" id="UP000826271">
    <property type="component" value="Unassembled WGS sequence"/>
</dbReference>
<evidence type="ECO:0000256" key="2">
    <source>
        <dbReference type="ARBA" id="ARBA00011738"/>
    </source>
</evidence>
<dbReference type="InterPro" id="IPR036638">
    <property type="entry name" value="HLH_DNA-bd_sf"/>
</dbReference>
<keyword evidence="6" id="KW-0539">Nucleus</keyword>
<dbReference type="InterPro" id="IPR011598">
    <property type="entry name" value="bHLH_dom"/>
</dbReference>
<dbReference type="Gene3D" id="4.10.280.10">
    <property type="entry name" value="Helix-loop-helix DNA-binding domain"/>
    <property type="match status" value="1"/>
</dbReference>
<accession>A0AAV6XLI5</accession>
<feature type="domain" description="BHLH" evidence="9">
    <location>
        <begin position="59"/>
        <end position="111"/>
    </location>
</feature>
<dbReference type="FunFam" id="4.10.280.10:FF:000085">
    <property type="entry name" value="Transcription factor bHLH126"/>
    <property type="match status" value="1"/>
</dbReference>
<proteinExistence type="predicted"/>
<organism evidence="10 11">
    <name type="scientific">Buddleja alternifolia</name>
    <dbReference type="NCBI Taxonomy" id="168488"/>
    <lineage>
        <taxon>Eukaryota</taxon>
        <taxon>Viridiplantae</taxon>
        <taxon>Streptophyta</taxon>
        <taxon>Embryophyta</taxon>
        <taxon>Tracheophyta</taxon>
        <taxon>Spermatophyta</taxon>
        <taxon>Magnoliopsida</taxon>
        <taxon>eudicotyledons</taxon>
        <taxon>Gunneridae</taxon>
        <taxon>Pentapetalae</taxon>
        <taxon>asterids</taxon>
        <taxon>lamiids</taxon>
        <taxon>Lamiales</taxon>
        <taxon>Scrophulariaceae</taxon>
        <taxon>Buddlejeae</taxon>
        <taxon>Buddleja</taxon>
    </lineage>
</organism>
<dbReference type="Pfam" id="PF00010">
    <property type="entry name" value="HLH"/>
    <property type="match status" value="1"/>
</dbReference>
<evidence type="ECO:0000256" key="5">
    <source>
        <dbReference type="ARBA" id="ARBA00023163"/>
    </source>
</evidence>
<dbReference type="InterPro" id="IPR015660">
    <property type="entry name" value="MASH1/Ascl1a-like"/>
</dbReference>
<gene>
    <name evidence="10" type="ORF">BUALT_Bualt06G0120300</name>
</gene>
<dbReference type="AlphaFoldDB" id="A0AAV6XLI5"/>
<keyword evidence="3" id="KW-0805">Transcription regulation</keyword>
<dbReference type="GO" id="GO:0090575">
    <property type="term" value="C:RNA polymerase II transcription regulator complex"/>
    <property type="evidence" value="ECO:0007669"/>
    <property type="project" value="TreeGrafter"/>
</dbReference>
<keyword evidence="7" id="KW-0175">Coiled coil</keyword>
<evidence type="ECO:0000259" key="9">
    <source>
        <dbReference type="PROSITE" id="PS50888"/>
    </source>
</evidence>
<reference evidence="10" key="1">
    <citation type="submission" date="2019-10" db="EMBL/GenBank/DDBJ databases">
        <authorList>
            <person name="Zhang R."/>
            <person name="Pan Y."/>
            <person name="Wang J."/>
            <person name="Ma R."/>
            <person name="Yu S."/>
        </authorList>
    </citation>
    <scope>NUCLEOTIDE SEQUENCE</scope>
    <source>
        <strain evidence="10">LA-IB0</strain>
        <tissue evidence="10">Leaf</tissue>
    </source>
</reference>
<comment type="caution">
    <text evidence="10">The sequence shown here is derived from an EMBL/GenBank/DDBJ whole genome shotgun (WGS) entry which is preliminary data.</text>
</comment>
<dbReference type="GO" id="GO:0046983">
    <property type="term" value="F:protein dimerization activity"/>
    <property type="evidence" value="ECO:0007669"/>
    <property type="project" value="InterPro"/>
</dbReference>
<evidence type="ECO:0000256" key="4">
    <source>
        <dbReference type="ARBA" id="ARBA00023125"/>
    </source>
</evidence>
<evidence type="ECO:0000313" key="11">
    <source>
        <dbReference type="Proteomes" id="UP000826271"/>
    </source>
</evidence>
<evidence type="ECO:0000256" key="3">
    <source>
        <dbReference type="ARBA" id="ARBA00023015"/>
    </source>
</evidence>
<feature type="region of interest" description="Disordered" evidence="8">
    <location>
        <begin position="1"/>
        <end position="58"/>
    </location>
</feature>
<dbReference type="PANTHER" id="PTHR13935">
    <property type="entry name" value="ACHAETE-SCUTE TRANSCRIPTION FACTOR-RELATED"/>
    <property type="match status" value="1"/>
</dbReference>
<dbReference type="CDD" id="cd18914">
    <property type="entry name" value="bHLH_AtORG2_like"/>
    <property type="match status" value="1"/>
</dbReference>
<dbReference type="PROSITE" id="PS50888">
    <property type="entry name" value="BHLH"/>
    <property type="match status" value="1"/>
</dbReference>
<protein>
    <recommendedName>
        <fullName evidence="9">BHLH domain-containing protein</fullName>
    </recommendedName>
</protein>
<dbReference type="SUPFAM" id="SSF47459">
    <property type="entry name" value="HLH, helix-loop-helix DNA-binding domain"/>
    <property type="match status" value="1"/>
</dbReference>
<comment type="subcellular location">
    <subcellularLocation>
        <location evidence="1">Nucleus</location>
    </subcellularLocation>
</comment>
<name>A0AAV6XLI5_9LAMI</name>